<feature type="non-terminal residue" evidence="2">
    <location>
        <position position="78"/>
    </location>
</feature>
<dbReference type="EMBL" id="PEZL01000041">
    <property type="protein sequence ID" value="PIS13234.1"/>
    <property type="molecule type" value="Genomic_DNA"/>
</dbReference>
<sequence>MQIYEFTDCEGCQVEIVSLREKLLTLERRVDIVDWRLGQKRKIPRKPSSGKQLPYLQKRFVTAFQGADTGDVLRIGSD</sequence>
<organism evidence="2 3">
    <name type="scientific">Candidatus Tagabacteria bacterium CG09_land_8_20_14_0_10_41_14</name>
    <dbReference type="NCBI Taxonomy" id="1975021"/>
    <lineage>
        <taxon>Bacteria</taxon>
        <taxon>Candidatus Tagaibacteriota</taxon>
    </lineage>
</organism>
<dbReference type="Gene3D" id="3.40.50.700">
    <property type="entry name" value="NADH:ubiquinone oxidoreductase-like, 20kDa subunit"/>
    <property type="match status" value="1"/>
</dbReference>
<comment type="caution">
    <text evidence="2">The sequence shown here is derived from an EMBL/GenBank/DDBJ whole genome shotgun (WGS) entry which is preliminary data.</text>
</comment>
<name>A0A2H0WKL9_9BACT</name>
<reference evidence="3" key="1">
    <citation type="submission" date="2017-09" db="EMBL/GenBank/DDBJ databases">
        <title>Depth-based differentiation of microbial function through sediment-hosted aquifers and enrichment of novel symbionts in the deep terrestrial subsurface.</title>
        <authorList>
            <person name="Probst A.J."/>
            <person name="Ladd B."/>
            <person name="Jarett J.K."/>
            <person name="Geller-Mcgrath D.E."/>
            <person name="Sieber C.M.K."/>
            <person name="Emerson J.B."/>
            <person name="Anantharaman K."/>
            <person name="Thomas B.C."/>
            <person name="Malmstrom R."/>
            <person name="Stieglmeier M."/>
            <person name="Klingl A."/>
            <person name="Woyke T."/>
            <person name="Ryan C.M."/>
            <person name="Banfield J.F."/>
        </authorList>
    </citation>
    <scope>NUCLEOTIDE SEQUENCE [LARGE SCALE GENOMIC DNA]</scope>
</reference>
<accession>A0A2H0WKL9</accession>
<evidence type="ECO:0000256" key="1">
    <source>
        <dbReference type="ARBA" id="ARBA00023002"/>
    </source>
</evidence>
<keyword evidence="1" id="KW-0560">Oxidoreductase</keyword>
<protein>
    <submittedName>
        <fullName evidence="2">Uncharacterized protein</fullName>
    </submittedName>
</protein>
<dbReference type="AlphaFoldDB" id="A0A2H0WKL9"/>
<dbReference type="Proteomes" id="UP000230353">
    <property type="component" value="Unassembled WGS sequence"/>
</dbReference>
<gene>
    <name evidence="2" type="ORF">COT67_02835</name>
</gene>
<evidence type="ECO:0000313" key="3">
    <source>
        <dbReference type="Proteomes" id="UP000230353"/>
    </source>
</evidence>
<dbReference type="GO" id="GO:0016491">
    <property type="term" value="F:oxidoreductase activity"/>
    <property type="evidence" value="ECO:0007669"/>
    <property type="project" value="UniProtKB-KW"/>
</dbReference>
<proteinExistence type="predicted"/>
<evidence type="ECO:0000313" key="2">
    <source>
        <dbReference type="EMBL" id="PIS13234.1"/>
    </source>
</evidence>
<dbReference type="InterPro" id="IPR037024">
    <property type="entry name" value="NiFe_Hase_small_N_sf"/>
</dbReference>